<dbReference type="PANTHER" id="PTHR42759:SF1">
    <property type="entry name" value="MAGNESIUM-CHELATASE SUBUNIT CHLD"/>
    <property type="match status" value="1"/>
</dbReference>
<dbReference type="SMART" id="SM00382">
    <property type="entry name" value="AAA"/>
    <property type="match status" value="1"/>
</dbReference>
<organism evidence="2 3">
    <name type="scientific">Sulfobacillus thermosulfidooxidans (strain DSM 9293 / VKM B-1269 / AT-1)</name>
    <dbReference type="NCBI Taxonomy" id="929705"/>
    <lineage>
        <taxon>Bacteria</taxon>
        <taxon>Bacillati</taxon>
        <taxon>Bacillota</taxon>
        <taxon>Clostridia</taxon>
        <taxon>Eubacteriales</taxon>
        <taxon>Clostridiales Family XVII. Incertae Sedis</taxon>
        <taxon>Sulfobacillus</taxon>
    </lineage>
</organism>
<dbReference type="PANTHER" id="PTHR42759">
    <property type="entry name" value="MOXR FAMILY PROTEIN"/>
    <property type="match status" value="1"/>
</dbReference>
<keyword evidence="3" id="KW-1185">Reference proteome</keyword>
<dbReference type="AlphaFoldDB" id="A0A1W1WHT5"/>
<dbReference type="Proteomes" id="UP000192660">
    <property type="component" value="Unassembled WGS sequence"/>
</dbReference>
<evidence type="ECO:0000313" key="2">
    <source>
        <dbReference type="EMBL" id="SMC05827.1"/>
    </source>
</evidence>
<sequence>MNGCELWIQQLNQAGYVADEMLSAVCYAVDRLRRPLLVEGPAGVGKTFLAKALAQCLNKPLVRLQCYEGLDASQALYDWNYAKQLLAAHSAGTTTVVDDFYRWEYLLERPLLKAIRLQPAPVLLIDEVERADEEFEALLLELLGEFQITIPELGTITAQEPPWVVLTSNRTRDLSDALRRRCLYLWLDYPTPERELAIIHQHVPHLSLDIAKRVVAAVRTLRGWNLLKPPGLAESIDWARMLAEFDGEGYSESTVRWTLSSVLKTQDDWIVVETRGIRALWTE</sequence>
<dbReference type="RefSeq" id="WP_020373637.1">
    <property type="nucleotide sequence ID" value="NZ_FWWY01000001.1"/>
</dbReference>
<dbReference type="Gene3D" id="3.40.50.300">
    <property type="entry name" value="P-loop containing nucleotide triphosphate hydrolases"/>
    <property type="match status" value="1"/>
</dbReference>
<dbReference type="InterPro" id="IPR003593">
    <property type="entry name" value="AAA+_ATPase"/>
</dbReference>
<dbReference type="InterPro" id="IPR050764">
    <property type="entry name" value="CbbQ/NirQ/NorQ/GpvN"/>
</dbReference>
<dbReference type="OrthoDB" id="9783370at2"/>
<dbReference type="CDD" id="cd00009">
    <property type="entry name" value="AAA"/>
    <property type="match status" value="1"/>
</dbReference>
<dbReference type="InterPro" id="IPR027417">
    <property type="entry name" value="P-loop_NTPase"/>
</dbReference>
<dbReference type="GO" id="GO:0016887">
    <property type="term" value="F:ATP hydrolysis activity"/>
    <property type="evidence" value="ECO:0007669"/>
    <property type="project" value="InterPro"/>
</dbReference>
<proteinExistence type="predicted"/>
<dbReference type="EMBL" id="FWWY01000001">
    <property type="protein sequence ID" value="SMC05827.1"/>
    <property type="molecule type" value="Genomic_DNA"/>
</dbReference>
<dbReference type="Pfam" id="PF07728">
    <property type="entry name" value="AAA_5"/>
    <property type="match status" value="1"/>
</dbReference>
<reference evidence="3" key="1">
    <citation type="submission" date="2017-04" db="EMBL/GenBank/DDBJ databases">
        <authorList>
            <person name="Varghese N."/>
            <person name="Submissions S."/>
        </authorList>
    </citation>
    <scope>NUCLEOTIDE SEQUENCE [LARGE SCALE GENOMIC DNA]</scope>
    <source>
        <strain evidence="3">DSM 9293</strain>
    </source>
</reference>
<dbReference type="GO" id="GO:0005524">
    <property type="term" value="F:ATP binding"/>
    <property type="evidence" value="ECO:0007669"/>
    <property type="project" value="InterPro"/>
</dbReference>
<evidence type="ECO:0000259" key="1">
    <source>
        <dbReference type="SMART" id="SM00382"/>
    </source>
</evidence>
<feature type="domain" description="AAA+ ATPase" evidence="1">
    <location>
        <begin position="32"/>
        <end position="188"/>
    </location>
</feature>
<name>A0A1W1WHT5_SULTA</name>
<protein>
    <submittedName>
        <fullName evidence="2">MoxR-like ATPase</fullName>
    </submittedName>
</protein>
<evidence type="ECO:0000313" key="3">
    <source>
        <dbReference type="Proteomes" id="UP000192660"/>
    </source>
</evidence>
<dbReference type="SUPFAM" id="SSF52540">
    <property type="entry name" value="P-loop containing nucleoside triphosphate hydrolases"/>
    <property type="match status" value="1"/>
</dbReference>
<gene>
    <name evidence="2" type="ORF">SAMN00768000_2474</name>
</gene>
<dbReference type="InterPro" id="IPR011704">
    <property type="entry name" value="ATPase_dyneun-rel_AAA"/>
</dbReference>
<accession>A0A1W1WHT5</accession>